<dbReference type="PANTHER" id="PTHR47784:SF4">
    <property type="entry name" value="ZN(II)2CYS6 TRANSCRIPTION FACTOR (EUROFUNG)"/>
    <property type="match status" value="1"/>
</dbReference>
<name>A0A084AFJ1_STACB</name>
<keyword evidence="5" id="KW-1185">Reference proteome</keyword>
<dbReference type="PANTHER" id="PTHR47784">
    <property type="entry name" value="STEROL UPTAKE CONTROL PROTEIN 2"/>
    <property type="match status" value="1"/>
</dbReference>
<protein>
    <recommendedName>
        <fullName evidence="3">Zn(2)-C6 fungal-type domain-containing protein</fullName>
    </recommendedName>
</protein>
<feature type="region of interest" description="Disordered" evidence="2">
    <location>
        <begin position="1"/>
        <end position="40"/>
    </location>
</feature>
<feature type="domain" description="Zn(2)-C6 fungal-type" evidence="3">
    <location>
        <begin position="38"/>
        <end position="68"/>
    </location>
</feature>
<dbReference type="PROSITE" id="PS00463">
    <property type="entry name" value="ZN2_CY6_FUNGAL_1"/>
    <property type="match status" value="1"/>
</dbReference>
<dbReference type="InterPro" id="IPR036864">
    <property type="entry name" value="Zn2-C6_fun-type_DNA-bd_sf"/>
</dbReference>
<dbReference type="OrthoDB" id="4937900at2759"/>
<feature type="compositionally biased region" description="Pro residues" evidence="2">
    <location>
        <begin position="92"/>
        <end position="117"/>
    </location>
</feature>
<evidence type="ECO:0000256" key="1">
    <source>
        <dbReference type="ARBA" id="ARBA00023242"/>
    </source>
</evidence>
<dbReference type="SMART" id="SM00066">
    <property type="entry name" value="GAL4"/>
    <property type="match status" value="1"/>
</dbReference>
<evidence type="ECO:0000256" key="2">
    <source>
        <dbReference type="SAM" id="MobiDB-lite"/>
    </source>
</evidence>
<dbReference type="Pfam" id="PF00172">
    <property type="entry name" value="Zn_clus"/>
    <property type="match status" value="1"/>
</dbReference>
<sequence>MPRHPLTPGGDEGGSGSGTPGAGAGAKTRRTHRKSRNGCSECKRRHIRCDEGRPSCTNCTIAERVCSFPLSSSAHPAVVSASSSSPQSIPQQPLPAIPSRSPVPPSASPGYQPPPPMASASSSASLGPLLHHQPPQSPQPPPPPPHSQNHVHLPSYHHLVPPPQQPLSPALSVGDSNEPVTAIPEHHRHSHHHYQHHPQMSPIDARSATDSRPGLSPHASHVLPPPHPPPLTSTTSIASSSSSASAATFTAQHLNLLHHAENNMDDSFLGRGQARLTISVALKNATSAPYLIDEVLALAAVHLIITGQAQESSASLQRQATELQTRALATFTRETGAFGSTSSDEVTNAVPRFLFSALLSMHVLANCLAHDPSSAFHNFIDSFVECIRLHTGVRTVIKPDWYTILKSELYPMLSAANVVSAQNLEKKTGNECEPLDALMQTADLSPSSAAACRSAVKALQWAFDWQNNYQDRHTAYAGSAFVIVVTDDFAEVLRKHRPEALVIMAYYGVLLHRARRFWVFGSSGAQIVRAVAHNLGSFWQDAIKWPLHVIATEVD</sequence>
<dbReference type="EMBL" id="KL648754">
    <property type="protein sequence ID" value="KEY64070.1"/>
    <property type="molecule type" value="Genomic_DNA"/>
</dbReference>
<feature type="compositionally biased region" description="Gly residues" evidence="2">
    <location>
        <begin position="10"/>
        <end position="24"/>
    </location>
</feature>
<feature type="region of interest" description="Disordered" evidence="2">
    <location>
        <begin position="77"/>
        <end position="239"/>
    </location>
</feature>
<keyword evidence="1" id="KW-0539">Nucleus</keyword>
<dbReference type="InterPro" id="IPR053157">
    <property type="entry name" value="Sterol_Uptake_Regulator"/>
</dbReference>
<evidence type="ECO:0000259" key="3">
    <source>
        <dbReference type="PROSITE" id="PS50048"/>
    </source>
</evidence>
<dbReference type="Proteomes" id="UP000028045">
    <property type="component" value="Unassembled WGS sequence"/>
</dbReference>
<accession>A0A084AFJ1</accession>
<dbReference type="HOGENOM" id="CLU_024934_2_0_1"/>
<reference evidence="4 5" key="1">
    <citation type="journal article" date="2014" name="BMC Genomics">
        <title>Comparative genome sequencing reveals chemotype-specific gene clusters in the toxigenic black mold Stachybotrys.</title>
        <authorList>
            <person name="Semeiks J."/>
            <person name="Borek D."/>
            <person name="Otwinowski Z."/>
            <person name="Grishin N.V."/>
        </authorList>
    </citation>
    <scope>NUCLEOTIDE SEQUENCE [LARGE SCALE GENOMIC DNA]</scope>
    <source>
        <strain evidence="5">CBS 109288 / IBT 7711</strain>
    </source>
</reference>
<dbReference type="AlphaFoldDB" id="A0A084AFJ1"/>
<proteinExistence type="predicted"/>
<dbReference type="GO" id="GO:0001228">
    <property type="term" value="F:DNA-binding transcription activator activity, RNA polymerase II-specific"/>
    <property type="evidence" value="ECO:0007669"/>
    <property type="project" value="TreeGrafter"/>
</dbReference>
<gene>
    <name evidence="4" type="ORF">S7711_07432</name>
</gene>
<feature type="compositionally biased region" description="Basic residues" evidence="2">
    <location>
        <begin position="27"/>
        <end position="36"/>
    </location>
</feature>
<dbReference type="GO" id="GO:0008270">
    <property type="term" value="F:zinc ion binding"/>
    <property type="evidence" value="ECO:0007669"/>
    <property type="project" value="InterPro"/>
</dbReference>
<feature type="compositionally biased region" description="Low complexity" evidence="2">
    <location>
        <begin position="118"/>
        <end position="134"/>
    </location>
</feature>
<feature type="compositionally biased region" description="Pro residues" evidence="2">
    <location>
        <begin position="135"/>
        <end position="146"/>
    </location>
</feature>
<dbReference type="CDD" id="cd00067">
    <property type="entry name" value="GAL4"/>
    <property type="match status" value="1"/>
</dbReference>
<dbReference type="Gene3D" id="4.10.240.10">
    <property type="entry name" value="Zn(2)-C6 fungal-type DNA-binding domain"/>
    <property type="match status" value="1"/>
</dbReference>
<organism evidence="4 5">
    <name type="scientific">Stachybotrys chartarum (strain CBS 109288 / IBT 7711)</name>
    <name type="common">Toxic black mold</name>
    <name type="synonym">Stilbospora chartarum</name>
    <dbReference type="NCBI Taxonomy" id="1280523"/>
    <lineage>
        <taxon>Eukaryota</taxon>
        <taxon>Fungi</taxon>
        <taxon>Dikarya</taxon>
        <taxon>Ascomycota</taxon>
        <taxon>Pezizomycotina</taxon>
        <taxon>Sordariomycetes</taxon>
        <taxon>Hypocreomycetidae</taxon>
        <taxon>Hypocreales</taxon>
        <taxon>Stachybotryaceae</taxon>
        <taxon>Stachybotrys</taxon>
    </lineage>
</organism>
<dbReference type="InterPro" id="IPR001138">
    <property type="entry name" value="Zn2Cys6_DnaBD"/>
</dbReference>
<feature type="compositionally biased region" description="Basic residues" evidence="2">
    <location>
        <begin position="186"/>
        <end position="196"/>
    </location>
</feature>
<dbReference type="PROSITE" id="PS50048">
    <property type="entry name" value="ZN2_CY6_FUNGAL_2"/>
    <property type="match status" value="1"/>
</dbReference>
<dbReference type="SUPFAM" id="SSF57701">
    <property type="entry name" value="Zn2/Cys6 DNA-binding domain"/>
    <property type="match status" value="1"/>
</dbReference>
<evidence type="ECO:0000313" key="4">
    <source>
        <dbReference type="EMBL" id="KEY64070.1"/>
    </source>
</evidence>
<feature type="compositionally biased region" description="Low complexity" evidence="2">
    <location>
        <begin position="77"/>
        <end position="91"/>
    </location>
</feature>
<evidence type="ECO:0000313" key="5">
    <source>
        <dbReference type="Proteomes" id="UP000028045"/>
    </source>
</evidence>